<keyword evidence="4 5" id="KW-0472">Membrane</keyword>
<evidence type="ECO:0000256" key="3">
    <source>
        <dbReference type="ARBA" id="ARBA00022989"/>
    </source>
</evidence>
<reference evidence="6 7" key="1">
    <citation type="journal article" date="2025" name="Microbiol. Resour. Announc.">
        <title>Draft genome sequences for Neonectria magnoliae and Neonectria punicea, canker pathogens of Liriodendron tulipifera and Acer saccharum in West Virginia.</title>
        <authorList>
            <person name="Petronek H.M."/>
            <person name="Kasson M.T."/>
            <person name="Metheny A.M."/>
            <person name="Stauder C.M."/>
            <person name="Lovett B."/>
            <person name="Lynch S.C."/>
            <person name="Garnas J.R."/>
            <person name="Kasson L.R."/>
            <person name="Stajich J.E."/>
        </authorList>
    </citation>
    <scope>NUCLEOTIDE SEQUENCE [LARGE SCALE GENOMIC DNA]</scope>
    <source>
        <strain evidence="6 7">NRRL 64653</strain>
    </source>
</reference>
<evidence type="ECO:0000313" key="7">
    <source>
        <dbReference type="Proteomes" id="UP001498476"/>
    </source>
</evidence>
<feature type="transmembrane region" description="Helical" evidence="5">
    <location>
        <begin position="162"/>
        <end position="178"/>
    </location>
</feature>
<dbReference type="InterPro" id="IPR005829">
    <property type="entry name" value="Sugar_transporter_CS"/>
</dbReference>
<evidence type="ECO:0000256" key="2">
    <source>
        <dbReference type="ARBA" id="ARBA00022692"/>
    </source>
</evidence>
<dbReference type="EMBL" id="JAZAVJ010000466">
    <property type="protein sequence ID" value="KAK7397629.1"/>
    <property type="molecule type" value="Genomic_DNA"/>
</dbReference>
<dbReference type="InterPro" id="IPR036259">
    <property type="entry name" value="MFS_trans_sf"/>
</dbReference>
<name>A0ABR1GHK1_9HYPO</name>
<evidence type="ECO:0000313" key="6">
    <source>
        <dbReference type="EMBL" id="KAK7397629.1"/>
    </source>
</evidence>
<feature type="transmembrane region" description="Helical" evidence="5">
    <location>
        <begin position="121"/>
        <end position="142"/>
    </location>
</feature>
<accession>A0ABR1GHK1</accession>
<protein>
    <recommendedName>
        <fullName evidence="8">Major facilitator superfamily (MFS) profile domain-containing protein</fullName>
    </recommendedName>
</protein>
<dbReference type="Proteomes" id="UP001498476">
    <property type="component" value="Unassembled WGS sequence"/>
</dbReference>
<comment type="subcellular location">
    <subcellularLocation>
        <location evidence="1">Membrane</location>
        <topology evidence="1">Multi-pass membrane protein</topology>
    </subcellularLocation>
</comment>
<proteinExistence type="predicted"/>
<dbReference type="SUPFAM" id="SSF103473">
    <property type="entry name" value="MFS general substrate transporter"/>
    <property type="match status" value="1"/>
</dbReference>
<keyword evidence="3 5" id="KW-1133">Transmembrane helix</keyword>
<dbReference type="InterPro" id="IPR005828">
    <property type="entry name" value="MFS_sugar_transport-like"/>
</dbReference>
<feature type="transmembrane region" description="Helical" evidence="5">
    <location>
        <begin position="198"/>
        <end position="222"/>
    </location>
</feature>
<evidence type="ECO:0000256" key="1">
    <source>
        <dbReference type="ARBA" id="ARBA00004141"/>
    </source>
</evidence>
<dbReference type="Gene3D" id="1.20.1250.20">
    <property type="entry name" value="MFS general substrate transporter like domains"/>
    <property type="match status" value="2"/>
</dbReference>
<organism evidence="6 7">
    <name type="scientific">Neonectria punicea</name>
    <dbReference type="NCBI Taxonomy" id="979145"/>
    <lineage>
        <taxon>Eukaryota</taxon>
        <taxon>Fungi</taxon>
        <taxon>Dikarya</taxon>
        <taxon>Ascomycota</taxon>
        <taxon>Pezizomycotina</taxon>
        <taxon>Sordariomycetes</taxon>
        <taxon>Hypocreomycetidae</taxon>
        <taxon>Hypocreales</taxon>
        <taxon>Nectriaceae</taxon>
        <taxon>Neonectria</taxon>
    </lineage>
</organism>
<keyword evidence="7" id="KW-1185">Reference proteome</keyword>
<evidence type="ECO:0008006" key="8">
    <source>
        <dbReference type="Google" id="ProtNLM"/>
    </source>
</evidence>
<dbReference type="Pfam" id="PF00083">
    <property type="entry name" value="Sugar_tr"/>
    <property type="match status" value="1"/>
</dbReference>
<dbReference type="InterPro" id="IPR050360">
    <property type="entry name" value="MFS_Sugar_Transporters"/>
</dbReference>
<feature type="transmembrane region" description="Helical" evidence="5">
    <location>
        <begin position="32"/>
        <end position="51"/>
    </location>
</feature>
<dbReference type="PROSITE" id="PS00217">
    <property type="entry name" value="SUGAR_TRANSPORT_2"/>
    <property type="match status" value="1"/>
</dbReference>
<sequence length="263" mass="29836">MFISGRMLIGLGIGLAQTVASSYVSETIALRVRPFVLGFAPLYALGLIPFLPESPRRLIYNDRREEALDILARFNGCDRDDADAQLQFREVIDALEYEKSEGKGLGFREIIRNALNRKRTYLALSVAPLTMLTGSNVITYYYGTMLTQAGIKSSKMQMEIKFVLFAWQFVVTVSGSILDEKLGRRMLDLASLGTCTIIFYLTYMVNASWNVLFFIWAFFFWVETKGKTLGEVDELFDGFKHSDVPNLRHVQNKQNMATVSLED</sequence>
<dbReference type="PANTHER" id="PTHR48022">
    <property type="entry name" value="PLASTIDIC GLUCOSE TRANSPORTER 4"/>
    <property type="match status" value="1"/>
</dbReference>
<dbReference type="PANTHER" id="PTHR48022:SF64">
    <property type="entry name" value="MAJOR FACILITATOR SUPERFAMILY (MFS) PROFILE DOMAIN-CONTAINING PROTEIN"/>
    <property type="match status" value="1"/>
</dbReference>
<comment type="caution">
    <text evidence="6">The sequence shown here is derived from an EMBL/GenBank/DDBJ whole genome shotgun (WGS) entry which is preliminary data.</text>
</comment>
<gene>
    <name evidence="6" type="ORF">QQX98_013005</name>
</gene>
<evidence type="ECO:0000256" key="5">
    <source>
        <dbReference type="SAM" id="Phobius"/>
    </source>
</evidence>
<keyword evidence="2 5" id="KW-0812">Transmembrane</keyword>
<evidence type="ECO:0000256" key="4">
    <source>
        <dbReference type="ARBA" id="ARBA00023136"/>
    </source>
</evidence>